<reference evidence="3 4" key="1">
    <citation type="submission" date="2014-08" db="EMBL/GenBank/DDBJ databases">
        <authorList>
            <person name="Wibberg D."/>
        </authorList>
    </citation>
    <scope>NUCLEOTIDE SEQUENCE [LARGE SCALE GENOMIC DNA]</scope>
    <source>
        <strain evidence="4">ING2-E5B</strain>
    </source>
</reference>
<accession>A0A098C4B6</accession>
<keyword evidence="2" id="KW-1133">Transmembrane helix</keyword>
<name>A0A098C4B6_9BACT</name>
<dbReference type="PANTHER" id="PTHR40940">
    <property type="entry name" value="PROTEIN BATD-RELATED"/>
    <property type="match status" value="1"/>
</dbReference>
<evidence type="ECO:0008006" key="5">
    <source>
        <dbReference type="Google" id="ProtNLM"/>
    </source>
</evidence>
<dbReference type="Proteomes" id="UP000032417">
    <property type="component" value="Chromosome 1"/>
</dbReference>
<dbReference type="STRING" id="1562970.ING2E5B_2043"/>
<dbReference type="KEGG" id="pbt:ING2E5B_2043"/>
<dbReference type="PANTHER" id="PTHR40940:SF2">
    <property type="entry name" value="BATD"/>
    <property type="match status" value="1"/>
</dbReference>
<gene>
    <name evidence="3" type="ORF">ING2E5B_2043</name>
</gene>
<feature type="transmembrane region" description="Helical" evidence="2">
    <location>
        <begin position="464"/>
        <end position="481"/>
    </location>
</feature>
<dbReference type="PATRIC" id="fig|1562970.3.peg.2018"/>
<protein>
    <recommendedName>
        <fullName evidence="5">Protein BatD</fullName>
    </recommendedName>
</protein>
<keyword evidence="2" id="KW-0472">Membrane</keyword>
<dbReference type="AlphaFoldDB" id="A0A098C4B6"/>
<dbReference type="InterPro" id="IPR025738">
    <property type="entry name" value="BatD"/>
</dbReference>
<dbReference type="EMBL" id="LN515532">
    <property type="protein sequence ID" value="CEA16772.1"/>
    <property type="molecule type" value="Genomic_DNA"/>
</dbReference>
<evidence type="ECO:0000313" key="4">
    <source>
        <dbReference type="Proteomes" id="UP000032417"/>
    </source>
</evidence>
<dbReference type="HOGENOM" id="CLU_016843_0_0_10"/>
<proteinExistence type="predicted"/>
<keyword evidence="2" id="KW-0812">Transmembrane</keyword>
<feature type="region of interest" description="Disordered" evidence="1">
    <location>
        <begin position="134"/>
        <end position="156"/>
    </location>
</feature>
<organism evidence="3 4">
    <name type="scientific">Fermentimonas caenicola</name>
    <dbReference type="NCBI Taxonomy" id="1562970"/>
    <lineage>
        <taxon>Bacteria</taxon>
        <taxon>Pseudomonadati</taxon>
        <taxon>Bacteroidota</taxon>
        <taxon>Bacteroidia</taxon>
        <taxon>Bacteroidales</taxon>
        <taxon>Dysgonomonadaceae</taxon>
        <taxon>Fermentimonas</taxon>
    </lineage>
</organism>
<dbReference type="Pfam" id="PF13584">
    <property type="entry name" value="BatD"/>
    <property type="match status" value="2"/>
</dbReference>
<sequence>MMIVKFKRNIYIYLIFLVALLTGNIAVSEAQVTFKATAPASVVEGEQFRLSYVLNQEGRDLRLPDLSDFDILFGPSTSTSFSQRTINGKTTSERSVTYTYILVAKTTGTFTIGPASISVDGANYQSNSLKVEVLPPDEKSSQSSRGGGSSSGSATVSDNDAFIRAIVSKNNPYEQEGFTVTFRLYTTLNIVNFGRIQFPEFEGFMVEEIDVPVNQQLQMERYNGRNYYTADLRKTLLFPQKSGQITIPSGRLEMVFSVPSGRSVTTFFGSQELMVDVNKTLVTNPVVINVKPLPANRPASFANAVGTFTMKPNINTTQLRANEAISLRLEISGTGNMKLISNPVVEFPSNFEVYDPTVTNALNVTSNGLTGIRTIEYMAIPRYEGNYTIPPVEFSYFDINTNSYKTLTTEEYSLQIAKGDPGSITSSNFVNQQDVRVEQDIRFLKTGEPNYLSISNFFVGSLNYWLWYIIPFVLLVVLFIINRKQARENANVALMRNRKANKIAIKRLKLAEKYLKEQKKENFYDEVLRAIWGYFSDKLSIPVANLSKNNIENELSKNGISGELISRFMQILDTCEFARYAPAESDAEMESVYNNTFNAIGEMENRLKKSK</sequence>
<keyword evidence="4" id="KW-1185">Reference proteome</keyword>
<evidence type="ECO:0000256" key="2">
    <source>
        <dbReference type="SAM" id="Phobius"/>
    </source>
</evidence>
<evidence type="ECO:0000256" key="1">
    <source>
        <dbReference type="SAM" id="MobiDB-lite"/>
    </source>
</evidence>
<evidence type="ECO:0000313" key="3">
    <source>
        <dbReference type="EMBL" id="CEA16772.1"/>
    </source>
</evidence>